<evidence type="ECO:0000313" key="2">
    <source>
        <dbReference type="Proteomes" id="UP000799766"/>
    </source>
</evidence>
<sequence>MPSPCSIATSRPWFSRSPRPPTAAALRFFDPSLASLLKASPTAGDPRCRLSLVAHRTLPPFSPSARLTHLVRPSTHTLWYSPFRLLTDSFGSRLAADSKPIEPACELLHEVRRLFSLCFGPGAGTFGRPSSRPELSYVAGPPMRAPPPLASLATACPHPGARISFSHKLSSSALRIESKAKFFSPSYAIAAGLTALSGPCALVET</sequence>
<proteinExistence type="predicted"/>
<protein>
    <submittedName>
        <fullName evidence="1">Uncharacterized protein</fullName>
    </submittedName>
</protein>
<name>A0A6A6NTP6_9PEZI</name>
<gene>
    <name evidence="1" type="ORF">BDY21DRAFT_94968</name>
</gene>
<accession>A0A6A6NTP6</accession>
<dbReference type="AlphaFoldDB" id="A0A6A6NTP6"/>
<dbReference type="EMBL" id="MU001689">
    <property type="protein sequence ID" value="KAF2454814.1"/>
    <property type="molecule type" value="Genomic_DNA"/>
</dbReference>
<evidence type="ECO:0000313" key="1">
    <source>
        <dbReference type="EMBL" id="KAF2454814.1"/>
    </source>
</evidence>
<reference evidence="1" key="1">
    <citation type="journal article" date="2020" name="Stud. Mycol.">
        <title>101 Dothideomycetes genomes: a test case for predicting lifestyles and emergence of pathogens.</title>
        <authorList>
            <person name="Haridas S."/>
            <person name="Albert R."/>
            <person name="Binder M."/>
            <person name="Bloem J."/>
            <person name="Labutti K."/>
            <person name="Salamov A."/>
            <person name="Andreopoulos B."/>
            <person name="Baker S."/>
            <person name="Barry K."/>
            <person name="Bills G."/>
            <person name="Bluhm B."/>
            <person name="Cannon C."/>
            <person name="Castanera R."/>
            <person name="Culley D."/>
            <person name="Daum C."/>
            <person name="Ezra D."/>
            <person name="Gonzalez J."/>
            <person name="Henrissat B."/>
            <person name="Kuo A."/>
            <person name="Liang C."/>
            <person name="Lipzen A."/>
            <person name="Lutzoni F."/>
            <person name="Magnuson J."/>
            <person name="Mondo S."/>
            <person name="Nolan M."/>
            <person name="Ohm R."/>
            <person name="Pangilinan J."/>
            <person name="Park H.-J."/>
            <person name="Ramirez L."/>
            <person name="Alfaro M."/>
            <person name="Sun H."/>
            <person name="Tritt A."/>
            <person name="Yoshinaga Y."/>
            <person name="Zwiers L.-H."/>
            <person name="Turgeon B."/>
            <person name="Goodwin S."/>
            <person name="Spatafora J."/>
            <person name="Crous P."/>
            <person name="Grigoriev I."/>
        </authorList>
    </citation>
    <scope>NUCLEOTIDE SEQUENCE</scope>
    <source>
        <strain evidence="1">ATCC 16933</strain>
    </source>
</reference>
<keyword evidence="2" id="KW-1185">Reference proteome</keyword>
<organism evidence="1 2">
    <name type="scientific">Lineolata rhizophorae</name>
    <dbReference type="NCBI Taxonomy" id="578093"/>
    <lineage>
        <taxon>Eukaryota</taxon>
        <taxon>Fungi</taxon>
        <taxon>Dikarya</taxon>
        <taxon>Ascomycota</taxon>
        <taxon>Pezizomycotina</taxon>
        <taxon>Dothideomycetes</taxon>
        <taxon>Dothideomycetes incertae sedis</taxon>
        <taxon>Lineolatales</taxon>
        <taxon>Lineolataceae</taxon>
        <taxon>Lineolata</taxon>
    </lineage>
</organism>
<dbReference type="Proteomes" id="UP000799766">
    <property type="component" value="Unassembled WGS sequence"/>
</dbReference>